<dbReference type="AlphaFoldDB" id="A0AB34IED6"/>
<sequence length="298" mass="31262">MAAVDQKTPAFYGVFVRGMGTDAYGSLLKQSKLTALLGAREIFSRRSYGAALTEFNFTMLLHFFHVSIVRAATAQDARGAAVFASPALAIAAAKFVVILLCTYAGAASGAHMNPNITLATAMLGLTSVTRCLMYTAAQLLGALCGVAAARVAHGWEIAASAAELGACHVGDVSQPGALVATFVFFLFLLSIIGGVAFDDKQGSIFGPILAPVCISAAVGVCIFASAKTAIMINWVECVAVGIVGGEFNGSEWISFVGPTLASIWHACLFITVPPSQEKFEPPLFRSLRLRENESQKLS</sequence>
<feature type="transmembrane region" description="Helical" evidence="6">
    <location>
        <begin position="80"/>
        <end position="104"/>
    </location>
</feature>
<reference evidence="7 8" key="1">
    <citation type="journal article" date="2024" name="Science">
        <title>Giant polyketide synthase enzymes in the biosynthesis of giant marine polyether toxins.</title>
        <authorList>
            <person name="Fallon T.R."/>
            <person name="Shende V.V."/>
            <person name="Wierzbicki I.H."/>
            <person name="Pendleton A.L."/>
            <person name="Watervoot N.F."/>
            <person name="Auber R.P."/>
            <person name="Gonzalez D.J."/>
            <person name="Wisecaver J.H."/>
            <person name="Moore B.S."/>
        </authorList>
    </citation>
    <scope>NUCLEOTIDE SEQUENCE [LARGE SCALE GENOMIC DNA]</scope>
    <source>
        <strain evidence="7 8">12B1</strain>
    </source>
</reference>
<dbReference type="Proteomes" id="UP001515480">
    <property type="component" value="Unassembled WGS sequence"/>
</dbReference>
<protein>
    <recommendedName>
        <fullName evidence="9">Aquaporin</fullName>
    </recommendedName>
</protein>
<dbReference type="PANTHER" id="PTHR47002">
    <property type="entry name" value="AQUAPORIN-LIKE"/>
    <property type="match status" value="1"/>
</dbReference>
<name>A0AB34IED6_PRYPA</name>
<dbReference type="EMBL" id="JBGBPQ010000027">
    <property type="protein sequence ID" value="KAL1498618.1"/>
    <property type="molecule type" value="Genomic_DNA"/>
</dbReference>
<dbReference type="InterPro" id="IPR000425">
    <property type="entry name" value="MIP"/>
</dbReference>
<accession>A0AB34IED6</accession>
<keyword evidence="8" id="KW-1185">Reference proteome</keyword>
<dbReference type="Gene3D" id="1.20.1080.10">
    <property type="entry name" value="Glycerol uptake facilitator protein"/>
    <property type="match status" value="1"/>
</dbReference>
<organism evidence="7 8">
    <name type="scientific">Prymnesium parvum</name>
    <name type="common">Toxic golden alga</name>
    <dbReference type="NCBI Taxonomy" id="97485"/>
    <lineage>
        <taxon>Eukaryota</taxon>
        <taxon>Haptista</taxon>
        <taxon>Haptophyta</taxon>
        <taxon>Prymnesiophyceae</taxon>
        <taxon>Prymnesiales</taxon>
        <taxon>Prymnesiaceae</taxon>
        <taxon>Prymnesium</taxon>
    </lineage>
</organism>
<proteinExistence type="inferred from homology"/>
<dbReference type="InterPro" id="IPR023271">
    <property type="entry name" value="Aquaporin-like"/>
</dbReference>
<evidence type="ECO:0000256" key="3">
    <source>
        <dbReference type="ARBA" id="ARBA00022989"/>
    </source>
</evidence>
<keyword evidence="2 5" id="KW-0812">Transmembrane</keyword>
<evidence type="ECO:0000313" key="7">
    <source>
        <dbReference type="EMBL" id="KAL1498618.1"/>
    </source>
</evidence>
<dbReference type="GO" id="GO:0015267">
    <property type="term" value="F:channel activity"/>
    <property type="evidence" value="ECO:0007669"/>
    <property type="project" value="InterPro"/>
</dbReference>
<keyword evidence="5" id="KW-0813">Transport</keyword>
<evidence type="ECO:0008006" key="9">
    <source>
        <dbReference type="Google" id="ProtNLM"/>
    </source>
</evidence>
<evidence type="ECO:0000256" key="1">
    <source>
        <dbReference type="ARBA" id="ARBA00004141"/>
    </source>
</evidence>
<comment type="similarity">
    <text evidence="5">Belongs to the MIP/aquaporin (TC 1.A.8) family.</text>
</comment>
<comment type="caution">
    <text evidence="7">The sequence shown here is derived from an EMBL/GenBank/DDBJ whole genome shotgun (WGS) entry which is preliminary data.</text>
</comment>
<gene>
    <name evidence="7" type="ORF">AB1Y20_013933</name>
</gene>
<evidence type="ECO:0000256" key="4">
    <source>
        <dbReference type="ARBA" id="ARBA00023136"/>
    </source>
</evidence>
<dbReference type="SUPFAM" id="SSF81338">
    <property type="entry name" value="Aquaporin-like"/>
    <property type="match status" value="1"/>
</dbReference>
<dbReference type="Pfam" id="PF00230">
    <property type="entry name" value="MIP"/>
    <property type="match status" value="1"/>
</dbReference>
<feature type="transmembrane region" description="Helical" evidence="6">
    <location>
        <begin position="178"/>
        <end position="197"/>
    </location>
</feature>
<evidence type="ECO:0000256" key="5">
    <source>
        <dbReference type="RuleBase" id="RU000477"/>
    </source>
</evidence>
<feature type="transmembrane region" description="Helical" evidence="6">
    <location>
        <begin position="209"/>
        <end position="232"/>
    </location>
</feature>
<dbReference type="PANTHER" id="PTHR47002:SF2">
    <property type="entry name" value="AQUAPORIN AQPAE.A-LIKE"/>
    <property type="match status" value="1"/>
</dbReference>
<keyword evidence="3 6" id="KW-1133">Transmembrane helix</keyword>
<keyword evidence="4 6" id="KW-0472">Membrane</keyword>
<comment type="subcellular location">
    <subcellularLocation>
        <location evidence="1">Membrane</location>
        <topology evidence="1">Multi-pass membrane protein</topology>
    </subcellularLocation>
</comment>
<evidence type="ECO:0000313" key="8">
    <source>
        <dbReference type="Proteomes" id="UP001515480"/>
    </source>
</evidence>
<evidence type="ECO:0000256" key="6">
    <source>
        <dbReference type="SAM" id="Phobius"/>
    </source>
</evidence>
<feature type="transmembrane region" description="Helical" evidence="6">
    <location>
        <begin position="48"/>
        <end position="68"/>
    </location>
</feature>
<dbReference type="GO" id="GO:0016020">
    <property type="term" value="C:membrane"/>
    <property type="evidence" value="ECO:0007669"/>
    <property type="project" value="UniProtKB-SubCell"/>
</dbReference>
<evidence type="ECO:0000256" key="2">
    <source>
        <dbReference type="ARBA" id="ARBA00022692"/>
    </source>
</evidence>
<dbReference type="PRINTS" id="PR00783">
    <property type="entry name" value="MINTRINSICP"/>
</dbReference>